<dbReference type="VEuPathDB" id="FungiDB:GGTG_01519"/>
<gene>
    <name evidence="2" type="primary">20341977</name>
    <name evidence="1" type="ORF">GGTG_01519</name>
</gene>
<evidence type="ECO:0000313" key="2">
    <source>
        <dbReference type="EnsemblFungi" id="EJT81541"/>
    </source>
</evidence>
<reference evidence="3" key="1">
    <citation type="submission" date="2010-07" db="EMBL/GenBank/DDBJ databases">
        <title>The genome sequence of Gaeumannomyces graminis var. tritici strain R3-111a-1.</title>
        <authorList>
            <consortium name="The Broad Institute Genome Sequencing Platform"/>
            <person name="Ma L.-J."/>
            <person name="Dead R."/>
            <person name="Young S."/>
            <person name="Zeng Q."/>
            <person name="Koehrsen M."/>
            <person name="Alvarado L."/>
            <person name="Berlin A."/>
            <person name="Chapman S.B."/>
            <person name="Chen Z."/>
            <person name="Freedman E."/>
            <person name="Gellesch M."/>
            <person name="Goldberg J."/>
            <person name="Griggs A."/>
            <person name="Gujja S."/>
            <person name="Heilman E.R."/>
            <person name="Heiman D."/>
            <person name="Hepburn T."/>
            <person name="Howarth C."/>
            <person name="Jen D."/>
            <person name="Larson L."/>
            <person name="Mehta T."/>
            <person name="Neiman D."/>
            <person name="Pearson M."/>
            <person name="Roberts A."/>
            <person name="Saif S."/>
            <person name="Shea T."/>
            <person name="Shenoy N."/>
            <person name="Sisk P."/>
            <person name="Stolte C."/>
            <person name="Sykes S."/>
            <person name="Walk T."/>
            <person name="White J."/>
            <person name="Yandava C."/>
            <person name="Haas B."/>
            <person name="Nusbaum C."/>
            <person name="Birren B."/>
        </authorList>
    </citation>
    <scope>NUCLEOTIDE SEQUENCE [LARGE SCALE GENOMIC DNA]</scope>
    <source>
        <strain evidence="3">R3-111a-1</strain>
    </source>
</reference>
<organism evidence="1">
    <name type="scientific">Gaeumannomyces tritici (strain R3-111a-1)</name>
    <name type="common">Wheat and barley take-all root rot fungus</name>
    <name type="synonym">Gaeumannomyces graminis var. tritici</name>
    <dbReference type="NCBI Taxonomy" id="644352"/>
    <lineage>
        <taxon>Eukaryota</taxon>
        <taxon>Fungi</taxon>
        <taxon>Dikarya</taxon>
        <taxon>Ascomycota</taxon>
        <taxon>Pezizomycotina</taxon>
        <taxon>Sordariomycetes</taxon>
        <taxon>Sordariomycetidae</taxon>
        <taxon>Magnaporthales</taxon>
        <taxon>Magnaporthaceae</taxon>
        <taxon>Gaeumannomyces</taxon>
    </lineage>
</organism>
<dbReference type="AlphaFoldDB" id="J3NJT8"/>
<dbReference type="EMBL" id="GL385395">
    <property type="protein sequence ID" value="EJT81541.1"/>
    <property type="molecule type" value="Genomic_DNA"/>
</dbReference>
<dbReference type="HOGENOM" id="CLU_2542695_0_0_1"/>
<reference evidence="1" key="2">
    <citation type="submission" date="2010-07" db="EMBL/GenBank/DDBJ databases">
        <authorList>
            <consortium name="The Broad Institute Genome Sequencing Platform"/>
            <consortium name="Broad Institute Genome Sequencing Center for Infectious Disease"/>
            <person name="Ma L.-J."/>
            <person name="Dead R."/>
            <person name="Young S."/>
            <person name="Zeng Q."/>
            <person name="Koehrsen M."/>
            <person name="Alvarado L."/>
            <person name="Berlin A."/>
            <person name="Chapman S.B."/>
            <person name="Chen Z."/>
            <person name="Freedman E."/>
            <person name="Gellesch M."/>
            <person name="Goldberg J."/>
            <person name="Griggs A."/>
            <person name="Gujja S."/>
            <person name="Heilman E.R."/>
            <person name="Heiman D."/>
            <person name="Hepburn T."/>
            <person name="Howarth C."/>
            <person name="Jen D."/>
            <person name="Larson L."/>
            <person name="Mehta T."/>
            <person name="Neiman D."/>
            <person name="Pearson M."/>
            <person name="Roberts A."/>
            <person name="Saif S."/>
            <person name="Shea T."/>
            <person name="Shenoy N."/>
            <person name="Sisk P."/>
            <person name="Stolte C."/>
            <person name="Sykes S."/>
            <person name="Walk T."/>
            <person name="White J."/>
            <person name="Yandava C."/>
            <person name="Haas B."/>
            <person name="Nusbaum C."/>
            <person name="Birren B."/>
        </authorList>
    </citation>
    <scope>NUCLEOTIDE SEQUENCE</scope>
    <source>
        <strain evidence="1">R3-111a-1</strain>
    </source>
</reference>
<sequence>MQDKLSYFPIRPLGSAQHAAWPMPLQAFCSVVWVGDAIEIYLPARLSSCLTPGTVVATGSWAKEDVPFDNGAPNVDINRSLWL</sequence>
<reference evidence="2" key="5">
    <citation type="submission" date="2018-04" db="UniProtKB">
        <authorList>
            <consortium name="EnsemblFungi"/>
        </authorList>
    </citation>
    <scope>IDENTIFICATION</scope>
    <source>
        <strain evidence="2">R3-111a-1</strain>
    </source>
</reference>
<keyword evidence="3" id="KW-1185">Reference proteome</keyword>
<proteinExistence type="predicted"/>
<reference evidence="1" key="3">
    <citation type="submission" date="2010-09" db="EMBL/GenBank/DDBJ databases">
        <title>Annotation of Gaeumannomyces graminis var. tritici R3-111a-1.</title>
        <authorList>
            <consortium name="The Broad Institute Genome Sequencing Platform"/>
            <person name="Ma L.-J."/>
            <person name="Dead R."/>
            <person name="Young S.K."/>
            <person name="Zeng Q."/>
            <person name="Gargeya S."/>
            <person name="Fitzgerald M."/>
            <person name="Haas B."/>
            <person name="Abouelleil A."/>
            <person name="Alvarado L."/>
            <person name="Arachchi H.M."/>
            <person name="Berlin A."/>
            <person name="Brown A."/>
            <person name="Chapman S.B."/>
            <person name="Chen Z."/>
            <person name="Dunbar C."/>
            <person name="Freedman E."/>
            <person name="Gearin G."/>
            <person name="Gellesch M."/>
            <person name="Goldberg J."/>
            <person name="Griggs A."/>
            <person name="Gujja S."/>
            <person name="Heiman D."/>
            <person name="Howarth C."/>
            <person name="Larson L."/>
            <person name="Lui A."/>
            <person name="MacDonald P.J.P."/>
            <person name="Mehta T."/>
            <person name="Montmayeur A."/>
            <person name="Murphy C."/>
            <person name="Neiman D."/>
            <person name="Pearson M."/>
            <person name="Priest M."/>
            <person name="Roberts A."/>
            <person name="Saif S."/>
            <person name="Shea T."/>
            <person name="Shenoy N."/>
            <person name="Sisk P."/>
            <person name="Stolte C."/>
            <person name="Sykes S."/>
            <person name="Yandava C."/>
            <person name="Wortman J."/>
            <person name="Nusbaum C."/>
            <person name="Birren B."/>
        </authorList>
    </citation>
    <scope>NUCLEOTIDE SEQUENCE</scope>
    <source>
        <strain evidence="1">R3-111a-1</strain>
    </source>
</reference>
<dbReference type="RefSeq" id="XP_009217550.1">
    <property type="nucleotide sequence ID" value="XM_009219286.1"/>
</dbReference>
<accession>J3NJT8</accession>
<evidence type="ECO:0000313" key="1">
    <source>
        <dbReference type="EMBL" id="EJT81541.1"/>
    </source>
</evidence>
<dbReference type="GeneID" id="20341977"/>
<dbReference type="Proteomes" id="UP000006039">
    <property type="component" value="Unassembled WGS sequence"/>
</dbReference>
<reference evidence="2" key="4">
    <citation type="journal article" date="2015" name="G3 (Bethesda)">
        <title>Genome sequences of three phytopathogenic species of the Magnaporthaceae family of fungi.</title>
        <authorList>
            <person name="Okagaki L.H."/>
            <person name="Nunes C.C."/>
            <person name="Sailsbery J."/>
            <person name="Clay B."/>
            <person name="Brown D."/>
            <person name="John T."/>
            <person name="Oh Y."/>
            <person name="Young N."/>
            <person name="Fitzgerald M."/>
            <person name="Haas B.J."/>
            <person name="Zeng Q."/>
            <person name="Young S."/>
            <person name="Adiconis X."/>
            <person name="Fan L."/>
            <person name="Levin J.Z."/>
            <person name="Mitchell T.K."/>
            <person name="Okubara P.A."/>
            <person name="Farman M.L."/>
            <person name="Kohn L.M."/>
            <person name="Birren B."/>
            <person name="Ma L.-J."/>
            <person name="Dean R.A."/>
        </authorList>
    </citation>
    <scope>NUCLEOTIDE SEQUENCE</scope>
    <source>
        <strain evidence="2">R3-111a-1</strain>
    </source>
</reference>
<dbReference type="EnsemblFungi" id="EJT81541">
    <property type="protein sequence ID" value="EJT81541"/>
    <property type="gene ID" value="GGTG_01519"/>
</dbReference>
<evidence type="ECO:0000313" key="3">
    <source>
        <dbReference type="Proteomes" id="UP000006039"/>
    </source>
</evidence>
<protein>
    <submittedName>
        <fullName evidence="1 2">Uncharacterized protein</fullName>
    </submittedName>
</protein>
<name>J3NJT8_GAET3</name>